<sequence length="417" mass="43717">MTTRAATFRSVLAVGEFRAIWLAELLSQAGDQLARVALSVLVFQRTNSAALTGLTFALTYLPTMLGGILLSGLGDRFPRRTVLVVSDVVRAALVALMAIPGTPLWLLCILLTAVVMANGPFKAAQLALLPDVLDEKRYVVGLAVRNVTVQSSQVAGFAGGGLLVSLLNPYLALGLDAATFALSALIIRYGVRWRPAARAGKDPVRLSAFRLVWRDPRLRLIALISWLSLFYIAPESLAAPYAAELGLGALAVGLIMASHPVGSIIGAYAYTRYVSEENRLRTLGLMGILAGIPLLFSAFQPNLATSMILFGLTGAFSTAYTLQCAATATRLLPDSGRAQGIGLLATAALTAQGIGALLAGVLADLSTASAAVAISGAAGVVVAIPLTYAWATQSHGRDRASTPRLPDTHRNTPTADR</sequence>
<feature type="transmembrane region" description="Helical" evidence="7">
    <location>
        <begin position="91"/>
        <end position="116"/>
    </location>
</feature>
<comment type="subcellular location">
    <subcellularLocation>
        <location evidence="1">Cell membrane</location>
        <topology evidence="1">Multi-pass membrane protein</topology>
    </subcellularLocation>
</comment>
<feature type="transmembrane region" description="Helical" evidence="7">
    <location>
        <begin position="249"/>
        <end position="270"/>
    </location>
</feature>
<dbReference type="InterPro" id="IPR036259">
    <property type="entry name" value="MFS_trans_sf"/>
</dbReference>
<evidence type="ECO:0000256" key="4">
    <source>
        <dbReference type="ARBA" id="ARBA00022989"/>
    </source>
</evidence>
<keyword evidence="5 7" id="KW-0472">Membrane</keyword>
<feature type="transmembrane region" description="Helical" evidence="7">
    <location>
        <begin position="220"/>
        <end position="243"/>
    </location>
</feature>
<protein>
    <submittedName>
        <fullName evidence="9">MFS transporter</fullName>
    </submittedName>
</protein>
<feature type="domain" description="Major facilitator superfamily (MFS) profile" evidence="8">
    <location>
        <begin position="214"/>
        <end position="417"/>
    </location>
</feature>
<feature type="transmembrane region" description="Helical" evidence="7">
    <location>
        <begin position="368"/>
        <end position="391"/>
    </location>
</feature>
<dbReference type="Gene3D" id="1.20.1250.20">
    <property type="entry name" value="MFS general substrate transporter like domains"/>
    <property type="match status" value="1"/>
</dbReference>
<feature type="region of interest" description="Disordered" evidence="6">
    <location>
        <begin position="395"/>
        <end position="417"/>
    </location>
</feature>
<dbReference type="RefSeq" id="WP_063758391.1">
    <property type="nucleotide sequence ID" value="NZ_QHKI01000010.1"/>
</dbReference>
<dbReference type="AlphaFoldDB" id="A0A428ZDG7"/>
<dbReference type="GO" id="GO:0005886">
    <property type="term" value="C:plasma membrane"/>
    <property type="evidence" value="ECO:0007669"/>
    <property type="project" value="UniProtKB-SubCell"/>
</dbReference>
<dbReference type="PANTHER" id="PTHR23513">
    <property type="entry name" value="INTEGRAL MEMBRANE EFFLUX PROTEIN-RELATED"/>
    <property type="match status" value="1"/>
</dbReference>
<accession>A0A428ZDG7</accession>
<keyword evidence="3 7" id="KW-0812">Transmembrane</keyword>
<comment type="caution">
    <text evidence="9">The sequence shown here is derived from an EMBL/GenBank/DDBJ whole genome shotgun (WGS) entry which is preliminary data.</text>
</comment>
<feature type="transmembrane region" description="Helical" evidence="7">
    <location>
        <begin position="170"/>
        <end position="191"/>
    </location>
</feature>
<organism evidence="9 10">
    <name type="scientific">Kibdelosporangium aridum</name>
    <dbReference type="NCBI Taxonomy" id="2030"/>
    <lineage>
        <taxon>Bacteria</taxon>
        <taxon>Bacillati</taxon>
        <taxon>Actinomycetota</taxon>
        <taxon>Actinomycetes</taxon>
        <taxon>Pseudonocardiales</taxon>
        <taxon>Pseudonocardiaceae</taxon>
        <taxon>Kibdelosporangium</taxon>
    </lineage>
</organism>
<dbReference type="EMBL" id="QHKI01000010">
    <property type="protein sequence ID" value="RSM86091.1"/>
    <property type="molecule type" value="Genomic_DNA"/>
</dbReference>
<name>A0A428ZDG7_KIBAR</name>
<dbReference type="GO" id="GO:0022857">
    <property type="term" value="F:transmembrane transporter activity"/>
    <property type="evidence" value="ECO:0007669"/>
    <property type="project" value="InterPro"/>
</dbReference>
<evidence type="ECO:0000256" key="3">
    <source>
        <dbReference type="ARBA" id="ARBA00022692"/>
    </source>
</evidence>
<dbReference type="SUPFAM" id="SSF103473">
    <property type="entry name" value="MFS general substrate transporter"/>
    <property type="match status" value="1"/>
</dbReference>
<evidence type="ECO:0000256" key="1">
    <source>
        <dbReference type="ARBA" id="ARBA00004651"/>
    </source>
</evidence>
<dbReference type="CDD" id="cd06173">
    <property type="entry name" value="MFS_MefA_like"/>
    <property type="match status" value="1"/>
</dbReference>
<evidence type="ECO:0000256" key="7">
    <source>
        <dbReference type="SAM" id="Phobius"/>
    </source>
</evidence>
<evidence type="ECO:0000313" key="9">
    <source>
        <dbReference type="EMBL" id="RSM86091.1"/>
    </source>
</evidence>
<evidence type="ECO:0000259" key="8">
    <source>
        <dbReference type="PROSITE" id="PS50850"/>
    </source>
</evidence>
<reference evidence="9 10" key="1">
    <citation type="submission" date="2018-05" db="EMBL/GenBank/DDBJ databases">
        <title>Evolution of GPA BGCs.</title>
        <authorList>
            <person name="Waglechner N."/>
            <person name="Wright G.D."/>
        </authorList>
    </citation>
    <scope>NUCLEOTIDE SEQUENCE [LARGE SCALE GENOMIC DNA]</scope>
    <source>
        <strain evidence="9 10">A82846</strain>
    </source>
</reference>
<dbReference type="PROSITE" id="PS50850">
    <property type="entry name" value="MFS"/>
    <property type="match status" value="1"/>
</dbReference>
<gene>
    <name evidence="9" type="ORF">DMH04_15635</name>
</gene>
<dbReference type="OrthoDB" id="3227279at2"/>
<evidence type="ECO:0000313" key="10">
    <source>
        <dbReference type="Proteomes" id="UP000287547"/>
    </source>
</evidence>
<keyword evidence="4 7" id="KW-1133">Transmembrane helix</keyword>
<dbReference type="InterPro" id="IPR020846">
    <property type="entry name" value="MFS_dom"/>
</dbReference>
<feature type="transmembrane region" description="Helical" evidence="7">
    <location>
        <begin position="341"/>
        <end position="362"/>
    </location>
</feature>
<evidence type="ECO:0000256" key="2">
    <source>
        <dbReference type="ARBA" id="ARBA00022475"/>
    </source>
</evidence>
<dbReference type="Proteomes" id="UP000287547">
    <property type="component" value="Unassembled WGS sequence"/>
</dbReference>
<dbReference type="InterPro" id="IPR011701">
    <property type="entry name" value="MFS"/>
</dbReference>
<dbReference type="PANTHER" id="PTHR23513:SF11">
    <property type="entry name" value="STAPHYLOFERRIN A TRANSPORTER"/>
    <property type="match status" value="1"/>
</dbReference>
<feature type="transmembrane region" description="Helical" evidence="7">
    <location>
        <begin position="49"/>
        <end position="70"/>
    </location>
</feature>
<feature type="transmembrane region" description="Helical" evidence="7">
    <location>
        <begin position="307"/>
        <end position="329"/>
    </location>
</feature>
<keyword evidence="2" id="KW-1003">Cell membrane</keyword>
<proteinExistence type="predicted"/>
<dbReference type="Pfam" id="PF07690">
    <property type="entry name" value="MFS_1"/>
    <property type="match status" value="2"/>
</dbReference>
<evidence type="ECO:0000256" key="5">
    <source>
        <dbReference type="ARBA" id="ARBA00023136"/>
    </source>
</evidence>
<evidence type="ECO:0000256" key="6">
    <source>
        <dbReference type="SAM" id="MobiDB-lite"/>
    </source>
</evidence>
<feature type="transmembrane region" description="Helical" evidence="7">
    <location>
        <begin position="282"/>
        <end position="301"/>
    </location>
</feature>